<name>A0AAU9VVC3_9CNID</name>
<dbReference type="InterPro" id="IPR027806">
    <property type="entry name" value="HARBI1_dom"/>
</dbReference>
<dbReference type="Proteomes" id="UP001159428">
    <property type="component" value="Unassembled WGS sequence"/>
</dbReference>
<feature type="domain" description="DDE Tnp4" evidence="3">
    <location>
        <begin position="174"/>
        <end position="318"/>
    </location>
</feature>
<dbReference type="AlphaFoldDB" id="A0AAU9VVC3"/>
<sequence length="360" mass="40561">MSFEDARNALLIAYADGFLDDEEFIVLYDYYQPVNPSFPYWNFDSFCLDVFDSCECEAHFRVAKDDIPMLLNALRIPASFKCPQGTVCSGLEGLCLLLKRLAYPCRYFDLISTFGRPVPELCMIANTVLDWVFNEHGFRLTSWNQPFLTPACLQEYACTIARQGSPLTNCFGFIDGTVRLICRPGEKQRVVYNGHKRVHALKFQSVVVPNGLIANLYGPVEGARHDAGMLKDSSLLQTLEREAYNPRGDVLCLYGDPAYPLRPHLMAPYRKGEVPVFTADMEAFNSAMSSARASVEWLFGDISNSFKFLDFKKNLKLGLSAVGKQYIVSALFRNILTCLYGNTTSTHFQLDPPTVQDYLA</sequence>
<evidence type="ECO:0000313" key="4">
    <source>
        <dbReference type="EMBL" id="CAH3037337.1"/>
    </source>
</evidence>
<dbReference type="Pfam" id="PF13359">
    <property type="entry name" value="DDE_Tnp_4"/>
    <property type="match status" value="1"/>
</dbReference>
<dbReference type="PANTHER" id="PTHR34615">
    <property type="entry name" value="PX DOMAIN-CONTAINING PROTEIN"/>
    <property type="match status" value="1"/>
</dbReference>
<evidence type="ECO:0000259" key="3">
    <source>
        <dbReference type="Pfam" id="PF13359"/>
    </source>
</evidence>
<comment type="caution">
    <text evidence="4">The sequence shown here is derived from an EMBL/GenBank/DDBJ whole genome shotgun (WGS) entry which is preliminary data.</text>
</comment>
<keyword evidence="2" id="KW-0479">Metal-binding</keyword>
<comment type="cofactor">
    <cofactor evidence="1">
        <name>a divalent metal cation</name>
        <dbReference type="ChEBI" id="CHEBI:60240"/>
    </cofactor>
</comment>
<protein>
    <recommendedName>
        <fullName evidence="3">DDE Tnp4 domain-containing protein</fullName>
    </recommendedName>
</protein>
<evidence type="ECO:0000256" key="1">
    <source>
        <dbReference type="ARBA" id="ARBA00001968"/>
    </source>
</evidence>
<proteinExistence type="predicted"/>
<accession>A0AAU9VVC3</accession>
<gene>
    <name evidence="4" type="ORF">PMEA_00021663</name>
</gene>
<keyword evidence="5" id="KW-1185">Reference proteome</keyword>
<evidence type="ECO:0000256" key="2">
    <source>
        <dbReference type="ARBA" id="ARBA00022723"/>
    </source>
</evidence>
<organism evidence="4 5">
    <name type="scientific">Pocillopora meandrina</name>
    <dbReference type="NCBI Taxonomy" id="46732"/>
    <lineage>
        <taxon>Eukaryota</taxon>
        <taxon>Metazoa</taxon>
        <taxon>Cnidaria</taxon>
        <taxon>Anthozoa</taxon>
        <taxon>Hexacorallia</taxon>
        <taxon>Scleractinia</taxon>
        <taxon>Astrocoeniina</taxon>
        <taxon>Pocilloporidae</taxon>
        <taxon>Pocillopora</taxon>
    </lineage>
</organism>
<reference evidence="4 5" key="1">
    <citation type="submission" date="2022-05" db="EMBL/GenBank/DDBJ databases">
        <authorList>
            <consortium name="Genoscope - CEA"/>
            <person name="William W."/>
        </authorList>
    </citation>
    <scope>NUCLEOTIDE SEQUENCE [LARGE SCALE GENOMIC DNA]</scope>
</reference>
<dbReference type="EMBL" id="CALNXJ010000004">
    <property type="protein sequence ID" value="CAH3037337.1"/>
    <property type="molecule type" value="Genomic_DNA"/>
</dbReference>
<dbReference type="GO" id="GO:0046872">
    <property type="term" value="F:metal ion binding"/>
    <property type="evidence" value="ECO:0007669"/>
    <property type="project" value="UniProtKB-KW"/>
</dbReference>
<evidence type="ECO:0000313" key="5">
    <source>
        <dbReference type="Proteomes" id="UP001159428"/>
    </source>
</evidence>
<dbReference type="PANTHER" id="PTHR34615:SF1">
    <property type="entry name" value="PX DOMAIN-CONTAINING PROTEIN"/>
    <property type="match status" value="1"/>
</dbReference>